<organism evidence="2 3">
    <name type="scientific">Globisporangium ultimum (strain ATCC 200006 / CBS 805.95 / DAOM BR144)</name>
    <name type="common">Pythium ultimum</name>
    <dbReference type="NCBI Taxonomy" id="431595"/>
    <lineage>
        <taxon>Eukaryota</taxon>
        <taxon>Sar</taxon>
        <taxon>Stramenopiles</taxon>
        <taxon>Oomycota</taxon>
        <taxon>Peronosporomycetes</taxon>
        <taxon>Pythiales</taxon>
        <taxon>Pythiaceae</taxon>
        <taxon>Globisporangium</taxon>
    </lineage>
</organism>
<dbReference type="InterPro" id="IPR036291">
    <property type="entry name" value="NAD(P)-bd_dom_sf"/>
</dbReference>
<dbReference type="Pfam" id="PF13602">
    <property type="entry name" value="ADH_zinc_N_2"/>
    <property type="match status" value="1"/>
</dbReference>
<dbReference type="CDD" id="cd05289">
    <property type="entry name" value="MDR_like_2"/>
    <property type="match status" value="1"/>
</dbReference>
<accession>K3WC00</accession>
<dbReference type="InterPro" id="IPR013154">
    <property type="entry name" value="ADH-like_N"/>
</dbReference>
<dbReference type="EnsemblProtists" id="PYU1_T002491">
    <property type="protein sequence ID" value="PYU1_T002491"/>
    <property type="gene ID" value="PYU1_G002488"/>
</dbReference>
<dbReference type="Pfam" id="PF08240">
    <property type="entry name" value="ADH_N"/>
    <property type="match status" value="1"/>
</dbReference>
<dbReference type="Gene3D" id="3.90.180.10">
    <property type="entry name" value="Medium-chain alcohol dehydrogenases, catalytic domain"/>
    <property type="match status" value="1"/>
</dbReference>
<dbReference type="VEuPathDB" id="FungiDB:PYU1_G002488"/>
<dbReference type="STRING" id="431595.K3WC00"/>
<dbReference type="SMART" id="SM00829">
    <property type="entry name" value="PKS_ER"/>
    <property type="match status" value="1"/>
</dbReference>
<reference evidence="3" key="1">
    <citation type="journal article" date="2010" name="Genome Biol.">
        <title>Genome sequence of the necrotrophic plant pathogen Pythium ultimum reveals original pathogenicity mechanisms and effector repertoire.</title>
        <authorList>
            <person name="Levesque C.A."/>
            <person name="Brouwer H."/>
            <person name="Cano L."/>
            <person name="Hamilton J.P."/>
            <person name="Holt C."/>
            <person name="Huitema E."/>
            <person name="Raffaele S."/>
            <person name="Robideau G.P."/>
            <person name="Thines M."/>
            <person name="Win J."/>
            <person name="Zerillo M.M."/>
            <person name="Beakes G.W."/>
            <person name="Boore J.L."/>
            <person name="Busam D."/>
            <person name="Dumas B."/>
            <person name="Ferriera S."/>
            <person name="Fuerstenberg S.I."/>
            <person name="Gachon C.M."/>
            <person name="Gaulin E."/>
            <person name="Govers F."/>
            <person name="Grenville-Briggs L."/>
            <person name="Horner N."/>
            <person name="Hostetler J."/>
            <person name="Jiang R.H."/>
            <person name="Johnson J."/>
            <person name="Krajaejun T."/>
            <person name="Lin H."/>
            <person name="Meijer H.J."/>
            <person name="Moore B."/>
            <person name="Morris P."/>
            <person name="Phuntmart V."/>
            <person name="Puiu D."/>
            <person name="Shetty J."/>
            <person name="Stajich J.E."/>
            <person name="Tripathy S."/>
            <person name="Wawra S."/>
            <person name="van West P."/>
            <person name="Whitty B.R."/>
            <person name="Coutinho P.M."/>
            <person name="Henrissat B."/>
            <person name="Martin F."/>
            <person name="Thomas P.D."/>
            <person name="Tyler B.M."/>
            <person name="De Vries R.P."/>
            <person name="Kamoun S."/>
            <person name="Yandell M."/>
            <person name="Tisserat N."/>
            <person name="Buell C.R."/>
        </authorList>
    </citation>
    <scope>NUCLEOTIDE SEQUENCE</scope>
    <source>
        <strain evidence="3">DAOM:BR144</strain>
    </source>
</reference>
<dbReference type="InterPro" id="IPR020843">
    <property type="entry name" value="ER"/>
</dbReference>
<reference evidence="2" key="3">
    <citation type="submission" date="2014-11" db="UniProtKB">
        <authorList>
            <consortium name="EnsemblProtists"/>
        </authorList>
    </citation>
    <scope>IDENTIFICATION</scope>
    <source>
        <strain evidence="2">DAOM BR144</strain>
    </source>
</reference>
<dbReference type="HOGENOM" id="CLU_026673_3_3_1"/>
<dbReference type="PANTHER" id="PTHR44013:SF1">
    <property type="entry name" value="ZINC-TYPE ALCOHOL DEHYDROGENASE-LIKE PROTEIN C16A3.02C"/>
    <property type="match status" value="1"/>
</dbReference>
<reference evidence="3" key="2">
    <citation type="submission" date="2010-04" db="EMBL/GenBank/DDBJ databases">
        <authorList>
            <person name="Buell R."/>
            <person name="Hamilton J."/>
            <person name="Hostetler J."/>
        </authorList>
    </citation>
    <scope>NUCLEOTIDE SEQUENCE [LARGE SCALE GENOMIC DNA]</scope>
    <source>
        <strain evidence="3">DAOM:BR144</strain>
    </source>
</reference>
<dbReference type="SUPFAM" id="SSF50129">
    <property type="entry name" value="GroES-like"/>
    <property type="match status" value="1"/>
</dbReference>
<dbReference type="AlphaFoldDB" id="K3WC00"/>
<dbReference type="InterPro" id="IPR011032">
    <property type="entry name" value="GroES-like_sf"/>
</dbReference>
<sequence length="331" mass="35768">MTASNSIPKAYKQYHYTSYGAPEQVWELVDVETKPLQPTQVRIKVAFTSINPIDYKLSEYGASWFPRTPSEEAPFVIGFDVAGTIAEVGTDVTDFAVGDAVYAMTPIEAFGGAAEYVSIDAKYVAPKPKNIDFKSAAGVPATCTTSYQALITIARVTSGERVLVLGGSTSCGMFGIQLAKAVGAHVTATTSTRNFELVKSLGADQVIDYTKKKWFDVLDEHSVDVILDCGFDSQTWNNEAQKILRKDAGRFVTLTQRVLQNPVESPIGATLLDVFCVASSADLREITTLIEKGQMKVVVDSVYPLEKLVEAANKSKAGRLSGKVIVAVADE</sequence>
<dbReference type="Gene3D" id="3.40.50.720">
    <property type="entry name" value="NAD(P)-binding Rossmann-like Domain"/>
    <property type="match status" value="1"/>
</dbReference>
<evidence type="ECO:0000313" key="3">
    <source>
        <dbReference type="Proteomes" id="UP000019132"/>
    </source>
</evidence>
<dbReference type="PANTHER" id="PTHR44013">
    <property type="entry name" value="ZINC-TYPE ALCOHOL DEHYDROGENASE-LIKE PROTEIN C16A3.02C"/>
    <property type="match status" value="1"/>
</dbReference>
<feature type="domain" description="Enoyl reductase (ER)" evidence="1">
    <location>
        <begin position="20"/>
        <end position="326"/>
    </location>
</feature>
<proteinExistence type="predicted"/>
<dbReference type="eggNOG" id="KOG1198">
    <property type="taxonomic scope" value="Eukaryota"/>
</dbReference>
<protein>
    <recommendedName>
        <fullName evidence="1">Enoyl reductase (ER) domain-containing protein</fullName>
    </recommendedName>
</protein>
<keyword evidence="3" id="KW-1185">Reference proteome</keyword>
<dbReference type="InParanoid" id="K3WC00"/>
<dbReference type="SUPFAM" id="SSF51735">
    <property type="entry name" value="NAD(P)-binding Rossmann-fold domains"/>
    <property type="match status" value="1"/>
</dbReference>
<dbReference type="InterPro" id="IPR052733">
    <property type="entry name" value="Chloroplast_QOR"/>
</dbReference>
<name>K3WC00_GLOUD</name>
<dbReference type="GO" id="GO:0016491">
    <property type="term" value="F:oxidoreductase activity"/>
    <property type="evidence" value="ECO:0007669"/>
    <property type="project" value="InterPro"/>
</dbReference>
<dbReference type="OMA" id="QECHSFL"/>
<evidence type="ECO:0000313" key="2">
    <source>
        <dbReference type="EnsemblProtists" id="PYU1_T002491"/>
    </source>
</evidence>
<evidence type="ECO:0000259" key="1">
    <source>
        <dbReference type="SMART" id="SM00829"/>
    </source>
</evidence>
<dbReference type="Proteomes" id="UP000019132">
    <property type="component" value="Unassembled WGS sequence"/>
</dbReference>